<proteinExistence type="predicted"/>
<dbReference type="EMBL" id="QYZD01000044">
    <property type="protein sequence ID" value="RJG17888.1"/>
    <property type="molecule type" value="Genomic_DNA"/>
</dbReference>
<gene>
    <name evidence="1" type="ORF">DQX05_27005</name>
</gene>
<name>A0A3A3GRZ8_PANTH</name>
<feature type="non-terminal residue" evidence="1">
    <location>
        <position position="72"/>
    </location>
</feature>
<protein>
    <submittedName>
        <fullName evidence="1">Uncharacterized protein</fullName>
    </submittedName>
</protein>
<evidence type="ECO:0000313" key="1">
    <source>
        <dbReference type="EMBL" id="RJG17888.1"/>
    </source>
</evidence>
<evidence type="ECO:0000313" key="2">
    <source>
        <dbReference type="Proteomes" id="UP000266177"/>
    </source>
</evidence>
<reference evidence="1 2" key="1">
    <citation type="submission" date="2018-09" db="EMBL/GenBank/DDBJ databases">
        <title>Paenibacillus SK2017-BO5.</title>
        <authorList>
            <person name="Piskunova J.V."/>
            <person name="Dubiley S.A."/>
            <person name="Severinov K.V."/>
        </authorList>
    </citation>
    <scope>NUCLEOTIDE SEQUENCE [LARGE SCALE GENOMIC DNA]</scope>
    <source>
        <strain evidence="1 2">BO5</strain>
    </source>
</reference>
<sequence length="72" mass="7855">MIGIFAVYLIISIVLSACTSKSTPYLSITLTTSKEDQVVSQIYQYKIGKQKVELAGEVPYTSQYPLGAYDAG</sequence>
<organism evidence="1 2">
    <name type="scientific">Paenibacillus thiaminolyticus</name>
    <name type="common">Bacillus thiaminolyticus</name>
    <dbReference type="NCBI Taxonomy" id="49283"/>
    <lineage>
        <taxon>Bacteria</taxon>
        <taxon>Bacillati</taxon>
        <taxon>Bacillota</taxon>
        <taxon>Bacilli</taxon>
        <taxon>Bacillales</taxon>
        <taxon>Paenibacillaceae</taxon>
        <taxon>Paenibacillus</taxon>
    </lineage>
</organism>
<accession>A0A3A3GRZ8</accession>
<dbReference type="AlphaFoldDB" id="A0A3A3GRZ8"/>
<dbReference type="Proteomes" id="UP000266177">
    <property type="component" value="Unassembled WGS sequence"/>
</dbReference>
<comment type="caution">
    <text evidence="1">The sequence shown here is derived from an EMBL/GenBank/DDBJ whole genome shotgun (WGS) entry which is preliminary data.</text>
</comment>